<accession>A0A270B6G9</accession>
<dbReference type="SUPFAM" id="SSF56399">
    <property type="entry name" value="ADP-ribosylation"/>
    <property type="match status" value="1"/>
</dbReference>
<dbReference type="Proteomes" id="UP000216033">
    <property type="component" value="Unassembled WGS sequence"/>
</dbReference>
<dbReference type="EMBL" id="NDFP01000020">
    <property type="protein sequence ID" value="PAL20578.1"/>
    <property type="molecule type" value="Genomic_DNA"/>
</dbReference>
<gene>
    <name evidence="1" type="ORF">B9K05_12820</name>
</gene>
<dbReference type="OrthoDB" id="9800843at2"/>
<name>A0A270B6G9_9PROT</name>
<evidence type="ECO:0000313" key="1">
    <source>
        <dbReference type="EMBL" id="PAL20578.1"/>
    </source>
</evidence>
<comment type="caution">
    <text evidence="1">The sequence shown here is derived from an EMBL/GenBank/DDBJ whole genome shotgun (WGS) entry which is preliminary data.</text>
</comment>
<dbReference type="RefSeq" id="WP_095351988.1">
    <property type="nucleotide sequence ID" value="NZ_JABUNT010000017.1"/>
</dbReference>
<protein>
    <submittedName>
        <fullName evidence="1">Uncharacterized protein</fullName>
    </submittedName>
</protein>
<dbReference type="AlphaFoldDB" id="A0A270B6G9"/>
<keyword evidence="2" id="KW-1185">Reference proteome</keyword>
<reference evidence="1 2" key="1">
    <citation type="submission" date="2017-04" db="EMBL/GenBank/DDBJ databases">
        <title>Kefir bacterial isolates.</title>
        <authorList>
            <person name="Kim Y."/>
            <person name="Blasche S."/>
            <person name="Patil K.R."/>
        </authorList>
    </citation>
    <scope>NUCLEOTIDE SEQUENCE [LARGE SCALE GENOMIC DNA]</scope>
    <source>
        <strain evidence="1 2">KR-2</strain>
    </source>
</reference>
<organism evidence="1 2">
    <name type="scientific">Acetobacter syzygii</name>
    <dbReference type="NCBI Taxonomy" id="146476"/>
    <lineage>
        <taxon>Bacteria</taxon>
        <taxon>Pseudomonadati</taxon>
        <taxon>Pseudomonadota</taxon>
        <taxon>Alphaproteobacteria</taxon>
        <taxon>Acetobacterales</taxon>
        <taxon>Acetobacteraceae</taxon>
        <taxon>Acetobacter</taxon>
    </lineage>
</organism>
<sequence length="194" mass="21486">MTTLHTSFVLGYHGCDKAIGESLINSISKPTLSEKDYDWLGPGFYVWEADPKRAWEWADDKKNRNSKVEPFVIGVVVDLGNCLDLTNREDLELLKGAYAGLKEINEKAGDPLPVNSWADENGQPRLWNLDCAVIKFLHKTIADQTNAKPYDTVRGLFQEGGALYPGSGFKSKNHTQIAICNTAAIKGIFSVPRS</sequence>
<proteinExistence type="predicted"/>
<evidence type="ECO:0000313" key="2">
    <source>
        <dbReference type="Proteomes" id="UP000216033"/>
    </source>
</evidence>